<evidence type="ECO:0000256" key="3">
    <source>
        <dbReference type="ARBA" id="ARBA00022737"/>
    </source>
</evidence>
<dbReference type="PANTHER" id="PTHR48009:SF4">
    <property type="entry name" value="LEUCINE-RICH REPEAT (LRR) FAMILY PROTEIN"/>
    <property type="match status" value="1"/>
</dbReference>
<keyword evidence="1" id="KW-0433">Leucine-rich repeat</keyword>
<feature type="domain" description="Ig-like" evidence="6">
    <location>
        <begin position="404"/>
        <end position="480"/>
    </location>
</feature>
<dbReference type="SMART" id="SM00112">
    <property type="entry name" value="CA"/>
    <property type="match status" value="2"/>
</dbReference>
<dbReference type="NCBIfam" id="TIGR04183">
    <property type="entry name" value="Por_Secre_tail"/>
    <property type="match status" value="1"/>
</dbReference>
<dbReference type="GO" id="GO:0007156">
    <property type="term" value="P:homophilic cell adhesion via plasma membrane adhesion molecules"/>
    <property type="evidence" value="ECO:0007669"/>
    <property type="project" value="InterPro"/>
</dbReference>
<proteinExistence type="predicted"/>
<dbReference type="InterPro" id="IPR015919">
    <property type="entry name" value="Cadherin-like_sf"/>
</dbReference>
<name>A0AA51X456_9BACT</name>
<dbReference type="PROSITE" id="PS51450">
    <property type="entry name" value="LRR"/>
    <property type="match status" value="1"/>
</dbReference>
<dbReference type="AlphaFoldDB" id="A0AA51X456"/>
<evidence type="ECO:0000313" key="7">
    <source>
        <dbReference type="EMBL" id="WNB17222.1"/>
    </source>
</evidence>
<dbReference type="SUPFAM" id="SSF52058">
    <property type="entry name" value="L domain-like"/>
    <property type="match status" value="1"/>
</dbReference>
<dbReference type="Pfam" id="PF00028">
    <property type="entry name" value="Cadherin"/>
    <property type="match status" value="1"/>
</dbReference>
<sequence length="777" mass="86474">MKSIIKFFYTVLLCYYPSIIFSQINTNDSLALVQLYHSTNGDNWNNNNNWLTGNVDSWYGIYVIDNRVKQINLLANNLVGEIPEEITNLVEITNITLDQNTLSGIIPSSINKLTQLEILSLQRNQISGEIPSSIGDCTELVVLSLGNNELTSSIPQTIGKLNKLTSLGLEVNQLNGSLPEEIGNLINLQFFNCGVNNLSGTIPELFANLTELKSFSLPSNNLEGNVPIWLADLTKLEIIDLNSNQFTGTIPSELGNLSSLKNLSIQNNLLTGSIPQNIFQLTALRKLDLSSNQLIGSIAAEWNNLINLETLSLRGNQFDGEIPIQIGNLTNLRFIDIALNNFEGALPESFTGLLNLKTLDIQDNEINYLPDLSNLPLNYFTVVNNRLQFSSLEKNIDLTISYVPQKPYTLDSTITLQWGDDITLLSELTGTLNNYQWYLESIPIKGADSASLNLKSITETNLGNYRCEISNPNIPDLILSTGLITIEIDNFIPRNLSLTNNQIAENSTIGQHIGDLIAEDIDIANGDSLIFSLPIGEADNSLFEITERGLTALFKPNFEEKSVFEIMVKVKDRIGAEISENFAIEVTNINETPYISDTLFTVLENTSNGTFIGQLIANDEDEDTINFKIISGNSSNTFSIINGDSLIVNDEENLDFELIKSFSLEIESNDGELSDTAFITIELLDITDEIITKSKDRLNNNLFNIYPNPASNQINILIGNMISETGKLYIYDNYGKLLIEREIIENTIIDINNLKSGLYHATIEIDGFYKHKNFVKL</sequence>
<dbReference type="FunFam" id="3.80.10.10:FF:000041">
    <property type="entry name" value="LRR receptor-like serine/threonine-protein kinase ERECTA"/>
    <property type="match status" value="3"/>
</dbReference>
<dbReference type="InterPro" id="IPR013783">
    <property type="entry name" value="Ig-like_fold"/>
</dbReference>
<dbReference type="GO" id="GO:0005509">
    <property type="term" value="F:calcium ion binding"/>
    <property type="evidence" value="ECO:0007669"/>
    <property type="project" value="InterPro"/>
</dbReference>
<dbReference type="InterPro" id="IPR036179">
    <property type="entry name" value="Ig-like_dom_sf"/>
</dbReference>
<evidence type="ECO:0000259" key="6">
    <source>
        <dbReference type="PROSITE" id="PS50835"/>
    </source>
</evidence>
<accession>A0AA51X456</accession>
<dbReference type="Gene3D" id="2.60.40.10">
    <property type="entry name" value="Immunoglobulins"/>
    <property type="match status" value="1"/>
</dbReference>
<dbReference type="PROSITE" id="PS50835">
    <property type="entry name" value="IG_LIKE"/>
    <property type="match status" value="1"/>
</dbReference>
<protein>
    <submittedName>
        <fullName evidence="7">Cadherin domain-containing protein</fullName>
    </submittedName>
</protein>
<dbReference type="Pfam" id="PF00560">
    <property type="entry name" value="LRR_1"/>
    <property type="match status" value="7"/>
</dbReference>
<feature type="domain" description="Cadherin" evidence="5">
    <location>
        <begin position="594"/>
        <end position="703"/>
    </location>
</feature>
<feature type="domain" description="Cadherin" evidence="5">
    <location>
        <begin position="495"/>
        <end position="595"/>
    </location>
</feature>
<evidence type="ECO:0000256" key="4">
    <source>
        <dbReference type="ARBA" id="ARBA00023157"/>
    </source>
</evidence>
<dbReference type="SMART" id="SM00365">
    <property type="entry name" value="LRR_SD22"/>
    <property type="match status" value="5"/>
</dbReference>
<dbReference type="CDD" id="cd11304">
    <property type="entry name" value="Cadherin_repeat"/>
    <property type="match status" value="2"/>
</dbReference>
<dbReference type="EMBL" id="CP129968">
    <property type="protein sequence ID" value="WNB17222.1"/>
    <property type="molecule type" value="Genomic_DNA"/>
</dbReference>
<dbReference type="InterPro" id="IPR032675">
    <property type="entry name" value="LRR_dom_sf"/>
</dbReference>
<evidence type="ECO:0000256" key="1">
    <source>
        <dbReference type="ARBA" id="ARBA00022614"/>
    </source>
</evidence>
<dbReference type="GO" id="GO:0016020">
    <property type="term" value="C:membrane"/>
    <property type="evidence" value="ECO:0007669"/>
    <property type="project" value="InterPro"/>
</dbReference>
<dbReference type="InterPro" id="IPR007110">
    <property type="entry name" value="Ig-like_dom"/>
</dbReference>
<dbReference type="Gene3D" id="2.60.40.60">
    <property type="entry name" value="Cadherins"/>
    <property type="match status" value="2"/>
</dbReference>
<dbReference type="InterPro" id="IPR026444">
    <property type="entry name" value="Secre_tail"/>
</dbReference>
<dbReference type="KEGG" id="marp:QYS47_33290"/>
<dbReference type="InterPro" id="IPR003591">
    <property type="entry name" value="Leu-rich_rpt_typical-subtyp"/>
</dbReference>
<keyword evidence="2" id="KW-0732">Signal</keyword>
<dbReference type="InterPro" id="IPR002126">
    <property type="entry name" value="Cadherin-like_dom"/>
</dbReference>
<organism evidence="7">
    <name type="scientific">Marivirga arenosa</name>
    <dbReference type="NCBI Taxonomy" id="3059076"/>
    <lineage>
        <taxon>Bacteria</taxon>
        <taxon>Pseudomonadati</taxon>
        <taxon>Bacteroidota</taxon>
        <taxon>Cytophagia</taxon>
        <taxon>Cytophagales</taxon>
        <taxon>Marivirgaceae</taxon>
        <taxon>Marivirga</taxon>
    </lineage>
</organism>
<gene>
    <name evidence="7" type="ORF">QYS47_33290</name>
</gene>
<dbReference type="PANTHER" id="PTHR48009">
    <property type="entry name" value="LEUCINE-RICH REPEAT (LRR) FAMILY PROTEIN"/>
    <property type="match status" value="1"/>
</dbReference>
<evidence type="ECO:0000259" key="5">
    <source>
        <dbReference type="PROSITE" id="PS50268"/>
    </source>
</evidence>
<dbReference type="SUPFAM" id="SSF49313">
    <property type="entry name" value="Cadherin-like"/>
    <property type="match status" value="1"/>
</dbReference>
<dbReference type="InterPro" id="IPR053213">
    <property type="entry name" value="RLP29"/>
</dbReference>
<evidence type="ECO:0000256" key="2">
    <source>
        <dbReference type="ARBA" id="ARBA00022729"/>
    </source>
</evidence>
<dbReference type="Gene3D" id="3.80.10.10">
    <property type="entry name" value="Ribonuclease Inhibitor"/>
    <property type="match status" value="3"/>
</dbReference>
<dbReference type="Proteomes" id="UP001232019">
    <property type="component" value="Chromosome"/>
</dbReference>
<dbReference type="Pfam" id="PF18962">
    <property type="entry name" value="Por_Secre_tail"/>
    <property type="match status" value="1"/>
</dbReference>
<dbReference type="SUPFAM" id="SSF48726">
    <property type="entry name" value="Immunoglobulin"/>
    <property type="match status" value="1"/>
</dbReference>
<keyword evidence="4" id="KW-1015">Disulfide bond</keyword>
<dbReference type="InterPro" id="IPR001611">
    <property type="entry name" value="Leu-rich_rpt"/>
</dbReference>
<dbReference type="PROSITE" id="PS50268">
    <property type="entry name" value="CADHERIN_2"/>
    <property type="match status" value="2"/>
</dbReference>
<dbReference type="RefSeq" id="WP_322346616.1">
    <property type="nucleotide sequence ID" value="NZ_CP129968.2"/>
</dbReference>
<reference evidence="7" key="1">
    <citation type="submission" date="2023-08" db="EMBL/GenBank/DDBJ databases">
        <title>Comparative genomics and taxonomic characterization of three novel marine species of genus Marivirga.</title>
        <authorList>
            <person name="Muhammad N."/>
            <person name="Kim S.-G."/>
        </authorList>
    </citation>
    <scope>NUCLEOTIDE SEQUENCE</scope>
    <source>
        <strain evidence="7">BKB1-2</strain>
    </source>
</reference>
<dbReference type="SMART" id="SM00369">
    <property type="entry name" value="LRR_TYP"/>
    <property type="match status" value="6"/>
</dbReference>
<keyword evidence="3" id="KW-0677">Repeat</keyword>